<dbReference type="Gene3D" id="3.30.420.40">
    <property type="match status" value="2"/>
</dbReference>
<dbReference type="GO" id="GO:0004396">
    <property type="term" value="F:hexokinase activity"/>
    <property type="evidence" value="ECO:0007669"/>
    <property type="project" value="TreeGrafter"/>
</dbReference>
<dbReference type="PANTHER" id="PTHR18964">
    <property type="entry name" value="ROK (REPRESSOR, ORF, KINASE) FAMILY"/>
    <property type="match status" value="1"/>
</dbReference>
<gene>
    <name evidence="1" type="ORF">G4223_10630</name>
</gene>
<organism evidence="1 2">
    <name type="scientific">Magnetospirillum aberrantis SpK</name>
    <dbReference type="NCBI Taxonomy" id="908842"/>
    <lineage>
        <taxon>Bacteria</taxon>
        <taxon>Pseudomonadati</taxon>
        <taxon>Pseudomonadota</taxon>
        <taxon>Alphaproteobacteria</taxon>
        <taxon>Rhodospirillales</taxon>
        <taxon>Rhodospirillaceae</taxon>
        <taxon>Magnetospirillum</taxon>
    </lineage>
</organism>
<dbReference type="CDD" id="cd24066">
    <property type="entry name" value="ASKHA_NBD_ROK_EcFRK-like"/>
    <property type="match status" value="1"/>
</dbReference>
<dbReference type="Pfam" id="PF00480">
    <property type="entry name" value="ROK"/>
    <property type="match status" value="1"/>
</dbReference>
<protein>
    <submittedName>
        <fullName evidence="1">ROK family protein</fullName>
    </submittedName>
</protein>
<evidence type="ECO:0000313" key="1">
    <source>
        <dbReference type="EMBL" id="NFV80564.1"/>
    </source>
</evidence>
<accession>A0A7C9QU23</accession>
<dbReference type="AlphaFoldDB" id="A0A7C9QU23"/>
<name>A0A7C9QU23_9PROT</name>
<comment type="caution">
    <text evidence="1">The sequence shown here is derived from an EMBL/GenBank/DDBJ whole genome shotgun (WGS) entry which is preliminary data.</text>
</comment>
<reference evidence="1 2" key="1">
    <citation type="submission" date="2020-02" db="EMBL/GenBank/DDBJ databases">
        <authorList>
            <person name="Dziuba M."/>
            <person name="Kuznetsov B."/>
            <person name="Mardanov A."/>
            <person name="Ravin N."/>
            <person name="Grouzdev D."/>
        </authorList>
    </citation>
    <scope>NUCLEOTIDE SEQUENCE [LARGE SCALE GENOMIC DNA]</scope>
    <source>
        <strain evidence="1 2">SpK</strain>
    </source>
</reference>
<dbReference type="InterPro" id="IPR043129">
    <property type="entry name" value="ATPase_NBD"/>
</dbReference>
<keyword evidence="2" id="KW-1185">Reference proteome</keyword>
<proteinExistence type="predicted"/>
<evidence type="ECO:0000313" key="2">
    <source>
        <dbReference type="Proteomes" id="UP000480684"/>
    </source>
</evidence>
<dbReference type="Proteomes" id="UP000480684">
    <property type="component" value="Unassembled WGS sequence"/>
</dbReference>
<dbReference type="InterPro" id="IPR000600">
    <property type="entry name" value="ROK"/>
</dbReference>
<dbReference type="PANTHER" id="PTHR18964:SF174">
    <property type="entry name" value="D-ALLOSE KINASE-RELATED"/>
    <property type="match status" value="1"/>
</dbReference>
<dbReference type="PROSITE" id="PS01125">
    <property type="entry name" value="ROK"/>
    <property type="match status" value="1"/>
</dbReference>
<dbReference type="InterPro" id="IPR049874">
    <property type="entry name" value="ROK_cs"/>
</dbReference>
<sequence>MAERTSLRIGVDLGGSKTEVIALDRESGKELARRRVPTERGSYDGTLRVVRELIEGVEGELGRAGTVGVGIPGTISPRTGLVKNANSTWLIGKPFDRDLSAVLDRPVRLANDADCFTLSEATDGAGAGAESVFGVILGTGVGGGLAVHGRLVRGPNAVAGEWGHNPLPWPGRDELPGHYCYCGKTGCIETFLAGPALERDFGGGIPAAEVVRLATEGDDKAEGVLSRYEDRLARALASVINVFDPFVIVLGGGLGNVSRLYRNVPKLWGEYVFSDAVDTKLVAPKFGDSSGVRGAAWLWE</sequence>
<dbReference type="EMBL" id="JAAIYP010000037">
    <property type="protein sequence ID" value="NFV80564.1"/>
    <property type="molecule type" value="Genomic_DNA"/>
</dbReference>
<dbReference type="SUPFAM" id="SSF53067">
    <property type="entry name" value="Actin-like ATPase domain"/>
    <property type="match status" value="1"/>
</dbReference>